<dbReference type="OrthoDB" id="5577072at2759"/>
<comment type="similarity">
    <text evidence="2 4">Belongs to the SPP2 family.</text>
</comment>
<evidence type="ECO:0000256" key="5">
    <source>
        <dbReference type="SAM" id="MobiDB-lite"/>
    </source>
</evidence>
<dbReference type="Proteomes" id="UP000002036">
    <property type="component" value="Chromosome G"/>
</dbReference>
<dbReference type="OMA" id="SKIRITH"/>
<dbReference type="InParanoid" id="C5DLQ4"/>
<comment type="function">
    <text evidence="4">Involved in spliceosome maturation and the first step of pre-mRNA splicing.</text>
</comment>
<keyword evidence="4" id="KW-0508">mRNA splicing</keyword>
<dbReference type="PANTHER" id="PTHR15818:SF2">
    <property type="entry name" value="G-PATCH DOMAIN AND KOW MOTIFS-CONTAINING PROTEIN"/>
    <property type="match status" value="1"/>
</dbReference>
<dbReference type="RefSeq" id="XP_002555152.1">
    <property type="nucleotide sequence ID" value="XM_002555106.1"/>
</dbReference>
<feature type="region of interest" description="Disordered" evidence="5">
    <location>
        <begin position="11"/>
        <end position="35"/>
    </location>
</feature>
<dbReference type="EMBL" id="CU928171">
    <property type="protein sequence ID" value="CAR24715.1"/>
    <property type="molecule type" value="Genomic_DNA"/>
</dbReference>
<keyword evidence="8" id="KW-1185">Reference proteome</keyword>
<dbReference type="GeneID" id="8293415"/>
<keyword evidence="3 4" id="KW-0539">Nucleus</keyword>
<dbReference type="Pfam" id="PF12656">
    <property type="entry name" value="G-patch_2"/>
    <property type="match status" value="1"/>
</dbReference>
<dbReference type="eggNOG" id="ENOG502S8BR">
    <property type="taxonomic scope" value="Eukaryota"/>
</dbReference>
<evidence type="ECO:0000313" key="7">
    <source>
        <dbReference type="EMBL" id="CAR24715.1"/>
    </source>
</evidence>
<evidence type="ECO:0000259" key="6">
    <source>
        <dbReference type="Pfam" id="PF12656"/>
    </source>
</evidence>
<dbReference type="FunCoup" id="C5DLQ4">
    <property type="interactions" value="89"/>
</dbReference>
<dbReference type="KEGG" id="lth:KLTH0G02618g"/>
<evidence type="ECO:0000256" key="1">
    <source>
        <dbReference type="ARBA" id="ARBA00004123"/>
    </source>
</evidence>
<dbReference type="PANTHER" id="PTHR15818">
    <property type="entry name" value="G PATCH AND KOW-CONTAINING"/>
    <property type="match status" value="1"/>
</dbReference>
<reference evidence="7 8" key="1">
    <citation type="journal article" date="2009" name="Genome Res.">
        <title>Comparative genomics of protoploid Saccharomycetaceae.</title>
        <authorList>
            <consortium name="The Genolevures Consortium"/>
            <person name="Souciet J.-L."/>
            <person name="Dujon B."/>
            <person name="Gaillardin C."/>
            <person name="Johnston M."/>
            <person name="Baret P.V."/>
            <person name="Cliften P."/>
            <person name="Sherman D.J."/>
            <person name="Weissenbach J."/>
            <person name="Westhof E."/>
            <person name="Wincker P."/>
            <person name="Jubin C."/>
            <person name="Poulain J."/>
            <person name="Barbe V."/>
            <person name="Segurens B."/>
            <person name="Artiguenave F."/>
            <person name="Anthouard V."/>
            <person name="Vacherie B."/>
            <person name="Val M.-E."/>
            <person name="Fulton R.S."/>
            <person name="Minx P."/>
            <person name="Wilson R."/>
            <person name="Durrens P."/>
            <person name="Jean G."/>
            <person name="Marck C."/>
            <person name="Martin T."/>
            <person name="Nikolski M."/>
            <person name="Rolland T."/>
            <person name="Seret M.-L."/>
            <person name="Casaregola S."/>
            <person name="Despons L."/>
            <person name="Fairhead C."/>
            <person name="Fischer G."/>
            <person name="Lafontaine I."/>
            <person name="Leh V."/>
            <person name="Lemaire M."/>
            <person name="de Montigny J."/>
            <person name="Neuveglise C."/>
            <person name="Thierry A."/>
            <person name="Blanc-Lenfle I."/>
            <person name="Bleykasten C."/>
            <person name="Diffels J."/>
            <person name="Fritsch E."/>
            <person name="Frangeul L."/>
            <person name="Goeffon A."/>
            <person name="Jauniaux N."/>
            <person name="Kachouri-Lafond R."/>
            <person name="Payen C."/>
            <person name="Potier S."/>
            <person name="Pribylova L."/>
            <person name="Ozanne C."/>
            <person name="Richard G.-F."/>
            <person name="Sacerdot C."/>
            <person name="Straub M.-L."/>
            <person name="Talla E."/>
        </authorList>
    </citation>
    <scope>NUCLEOTIDE SEQUENCE [LARGE SCALE GENOMIC DNA]</scope>
    <source>
        <strain evidence="8">ATCC 56472 / CBS 6340 / NRRL Y-8284</strain>
    </source>
</reference>
<keyword evidence="4" id="KW-0747">Spliceosome</keyword>
<keyword evidence="4" id="KW-0507">mRNA processing</keyword>
<name>C5DLQ4_LACTC</name>
<protein>
    <recommendedName>
        <fullName evidence="4">Pre-mRNA-splicing factor</fullName>
    </recommendedName>
</protein>
<evidence type="ECO:0000256" key="4">
    <source>
        <dbReference type="RuleBase" id="RU369096"/>
    </source>
</evidence>
<evidence type="ECO:0000256" key="3">
    <source>
        <dbReference type="ARBA" id="ARBA00023242"/>
    </source>
</evidence>
<accession>C5DLQ4</accession>
<dbReference type="GO" id="GO:0005681">
    <property type="term" value="C:spliceosomal complex"/>
    <property type="evidence" value="ECO:0007669"/>
    <property type="project" value="UniProtKB-UniRule"/>
</dbReference>
<proteinExistence type="inferred from homology"/>
<sequence>MVGFSINLKAGKVSKKTASSEKKKKRANIFNDADANKVPKSKIRITHIDEHQNSAEPQLVIKPPPANKGWNVPIVDENGRDEESLGYGLNQSTSGARDLRRQHNREALALSRKPNSVVHLPTETAQEEYETVPVEEFGDALLRGMGWNGELENEVVAKSAGKSKPVLPHEQFRPSLLGLGAKASQNTVSEGINKSEPFLPIIKVSRRRGKPIEEQQLT</sequence>
<organism evidence="7 8">
    <name type="scientific">Lachancea thermotolerans (strain ATCC 56472 / CBS 6340 / NRRL Y-8284)</name>
    <name type="common">Yeast</name>
    <name type="synonym">Kluyveromyces thermotolerans</name>
    <dbReference type="NCBI Taxonomy" id="559295"/>
    <lineage>
        <taxon>Eukaryota</taxon>
        <taxon>Fungi</taxon>
        <taxon>Dikarya</taxon>
        <taxon>Ascomycota</taxon>
        <taxon>Saccharomycotina</taxon>
        <taxon>Saccharomycetes</taxon>
        <taxon>Saccharomycetales</taxon>
        <taxon>Saccharomycetaceae</taxon>
        <taxon>Lachancea</taxon>
    </lineage>
</organism>
<comment type="subcellular location">
    <subcellularLocation>
        <location evidence="1 4">Nucleus</location>
    </subcellularLocation>
</comment>
<evidence type="ECO:0000256" key="2">
    <source>
        <dbReference type="ARBA" id="ARBA00008576"/>
    </source>
</evidence>
<dbReference type="STRING" id="559295.C5DLQ4"/>
<gene>
    <name evidence="7" type="ordered locus">KLTH0G02618g</name>
</gene>
<evidence type="ECO:0000313" key="8">
    <source>
        <dbReference type="Proteomes" id="UP000002036"/>
    </source>
</evidence>
<dbReference type="HOGENOM" id="CLU_110336_0_0_1"/>
<dbReference type="InterPro" id="IPR026822">
    <property type="entry name" value="Spp2/MOS2_G-patch"/>
</dbReference>
<dbReference type="InterPro" id="IPR045166">
    <property type="entry name" value="Spp2-like"/>
</dbReference>
<feature type="domain" description="Spp2/MOS2 G-patch" evidence="6">
    <location>
        <begin position="121"/>
        <end position="184"/>
    </location>
</feature>
<dbReference type="GO" id="GO:0000398">
    <property type="term" value="P:mRNA splicing, via spliceosome"/>
    <property type="evidence" value="ECO:0007669"/>
    <property type="project" value="UniProtKB-UniRule"/>
</dbReference>
<dbReference type="AlphaFoldDB" id="C5DLQ4"/>